<dbReference type="GO" id="GO:0006355">
    <property type="term" value="P:regulation of DNA-templated transcription"/>
    <property type="evidence" value="ECO:0007669"/>
    <property type="project" value="InterPro"/>
</dbReference>
<dbReference type="PANTHER" id="PTHR35718">
    <property type="entry name" value="EXPRESSED PROTEIN"/>
    <property type="match status" value="1"/>
</dbReference>
<accession>A0A7J7NL68</accession>
<dbReference type="OrthoDB" id="1929763at2759"/>
<keyword evidence="3" id="KW-1185">Reference proteome</keyword>
<proteinExistence type="predicted"/>
<organism evidence="2 3">
    <name type="scientific">Kingdonia uniflora</name>
    <dbReference type="NCBI Taxonomy" id="39325"/>
    <lineage>
        <taxon>Eukaryota</taxon>
        <taxon>Viridiplantae</taxon>
        <taxon>Streptophyta</taxon>
        <taxon>Embryophyta</taxon>
        <taxon>Tracheophyta</taxon>
        <taxon>Spermatophyta</taxon>
        <taxon>Magnoliopsida</taxon>
        <taxon>Ranunculales</taxon>
        <taxon>Circaeasteraceae</taxon>
        <taxon>Kingdonia</taxon>
    </lineage>
</organism>
<dbReference type="GO" id="GO:0003677">
    <property type="term" value="F:DNA binding"/>
    <property type="evidence" value="ECO:0007669"/>
    <property type="project" value="InterPro"/>
</dbReference>
<dbReference type="SUPFAM" id="SSF101941">
    <property type="entry name" value="NAC domain"/>
    <property type="match status" value="1"/>
</dbReference>
<dbReference type="InterPro" id="IPR036093">
    <property type="entry name" value="NAC_dom_sf"/>
</dbReference>
<dbReference type="PANTHER" id="PTHR35718:SF1">
    <property type="entry name" value="EXPRESSED PROTEIN"/>
    <property type="match status" value="1"/>
</dbReference>
<feature type="transmembrane region" description="Helical" evidence="1">
    <location>
        <begin position="178"/>
        <end position="206"/>
    </location>
</feature>
<keyword evidence="1" id="KW-0472">Membrane</keyword>
<reference evidence="2 3" key="1">
    <citation type="journal article" date="2020" name="IScience">
        <title>Genome Sequencing of the Endangered Kingdonia uniflora (Circaeasteraceae, Ranunculales) Reveals Potential Mechanisms of Evolutionary Specialization.</title>
        <authorList>
            <person name="Sun Y."/>
            <person name="Deng T."/>
            <person name="Zhang A."/>
            <person name="Moore M.J."/>
            <person name="Landis J.B."/>
            <person name="Lin N."/>
            <person name="Zhang H."/>
            <person name="Zhang X."/>
            <person name="Huang J."/>
            <person name="Zhang X."/>
            <person name="Sun H."/>
            <person name="Wang H."/>
        </authorList>
    </citation>
    <scope>NUCLEOTIDE SEQUENCE [LARGE SCALE GENOMIC DNA]</scope>
    <source>
        <strain evidence="2">TB1705</strain>
        <tissue evidence="2">Leaf</tissue>
    </source>
</reference>
<dbReference type="Proteomes" id="UP000541444">
    <property type="component" value="Unassembled WGS sequence"/>
</dbReference>
<keyword evidence="1" id="KW-0812">Transmembrane</keyword>
<evidence type="ECO:0000256" key="1">
    <source>
        <dbReference type="SAM" id="Phobius"/>
    </source>
</evidence>
<protein>
    <submittedName>
        <fullName evidence="2">Uncharacterized protein</fullName>
    </submittedName>
</protein>
<keyword evidence="1" id="KW-1133">Transmembrane helix</keyword>
<dbReference type="AlphaFoldDB" id="A0A7J7NL68"/>
<dbReference type="EMBL" id="JACGCM010000715">
    <property type="protein sequence ID" value="KAF6167866.1"/>
    <property type="molecule type" value="Genomic_DNA"/>
</dbReference>
<name>A0A7J7NL68_9MAGN</name>
<sequence>MSITVCSFCLSFILHHSSLYKEGTYQQSLVLQSLRIYIFFDILNSDKLVFTKPPLDYLNGRCEVQVRDDEEEEVVVEEHEVRDDIDDSVILQTWLIDSKTIAAKVKNATQPPSNQVKDCGANRQCPNCFHRIDNSDVAVEWPGLPAGVKFYPSDTELIKHLSGKVGLGNSEPPLMSNYLLSITGSITSMATYFNFFYFVIVSLSLVSFGRAQGRAPHGLAYANPMAFSPAAYDFFHPNSATPKGDSSPCIQSGCAPVSLSAVAKSSLAQENQVSTSHSNDGPVGTGVVAGVVFGFILSVLLGMGIYYVAVTRRANVSRAVSVQPAV</sequence>
<evidence type="ECO:0000313" key="3">
    <source>
        <dbReference type="Proteomes" id="UP000541444"/>
    </source>
</evidence>
<gene>
    <name evidence="2" type="ORF">GIB67_027644</name>
</gene>
<evidence type="ECO:0000313" key="2">
    <source>
        <dbReference type="EMBL" id="KAF6167866.1"/>
    </source>
</evidence>
<feature type="transmembrane region" description="Helical" evidence="1">
    <location>
        <begin position="287"/>
        <end position="309"/>
    </location>
</feature>
<comment type="caution">
    <text evidence="2">The sequence shown here is derived from an EMBL/GenBank/DDBJ whole genome shotgun (WGS) entry which is preliminary data.</text>
</comment>